<name>A0ABV8XVM5_9DEIO</name>
<evidence type="ECO:0000313" key="4">
    <source>
        <dbReference type="Proteomes" id="UP001595998"/>
    </source>
</evidence>
<reference evidence="4" key="1">
    <citation type="journal article" date="2019" name="Int. J. Syst. Evol. Microbiol.">
        <title>The Global Catalogue of Microorganisms (GCM) 10K type strain sequencing project: providing services to taxonomists for standard genome sequencing and annotation.</title>
        <authorList>
            <consortium name="The Broad Institute Genomics Platform"/>
            <consortium name="The Broad Institute Genome Sequencing Center for Infectious Disease"/>
            <person name="Wu L."/>
            <person name="Ma J."/>
        </authorList>
    </citation>
    <scope>NUCLEOTIDE SEQUENCE [LARGE SCALE GENOMIC DNA]</scope>
    <source>
        <strain evidence="4">CCUG 56029</strain>
    </source>
</reference>
<dbReference type="Pfam" id="PF00072">
    <property type="entry name" value="Response_reg"/>
    <property type="match status" value="1"/>
</dbReference>
<sequence>MPPAPFTLLLVEDDLADAALFQDLLLDVAPDIHVHHVGNGQEALDFLTTTGPAGAPRPGLIVLDLNMPVMNGHDFLALVKGMPGLRSIPVLVLSTSEHPQDIYQSYDQQASGYAVKPGNFQEYTQMLETVLGYWRGTLRLPSIEEVAHRVNRTT</sequence>
<keyword evidence="4" id="KW-1185">Reference proteome</keyword>
<gene>
    <name evidence="3" type="ORF">ACFOZ9_16850</name>
</gene>
<dbReference type="RefSeq" id="WP_380041822.1">
    <property type="nucleotide sequence ID" value="NZ_JBHSEH010000024.1"/>
</dbReference>
<evidence type="ECO:0000313" key="3">
    <source>
        <dbReference type="EMBL" id="MFC4427888.1"/>
    </source>
</evidence>
<dbReference type="EMBL" id="JBHSEH010000024">
    <property type="protein sequence ID" value="MFC4427888.1"/>
    <property type="molecule type" value="Genomic_DNA"/>
</dbReference>
<evidence type="ECO:0000259" key="2">
    <source>
        <dbReference type="PROSITE" id="PS50110"/>
    </source>
</evidence>
<dbReference type="PANTHER" id="PTHR44520:SF2">
    <property type="entry name" value="RESPONSE REGULATOR RCP1"/>
    <property type="match status" value="1"/>
</dbReference>
<dbReference type="CDD" id="cd17557">
    <property type="entry name" value="REC_Rcp-like"/>
    <property type="match status" value="1"/>
</dbReference>
<feature type="domain" description="Response regulatory" evidence="2">
    <location>
        <begin position="7"/>
        <end position="131"/>
    </location>
</feature>
<dbReference type="InterPro" id="IPR011006">
    <property type="entry name" value="CheY-like_superfamily"/>
</dbReference>
<dbReference type="SMART" id="SM00448">
    <property type="entry name" value="REC"/>
    <property type="match status" value="1"/>
</dbReference>
<proteinExistence type="predicted"/>
<dbReference type="Proteomes" id="UP001595998">
    <property type="component" value="Unassembled WGS sequence"/>
</dbReference>
<dbReference type="SUPFAM" id="SSF52172">
    <property type="entry name" value="CheY-like"/>
    <property type="match status" value="1"/>
</dbReference>
<comment type="caution">
    <text evidence="3">The sequence shown here is derived from an EMBL/GenBank/DDBJ whole genome shotgun (WGS) entry which is preliminary data.</text>
</comment>
<accession>A0ABV8XVM5</accession>
<dbReference type="Gene3D" id="3.40.50.2300">
    <property type="match status" value="1"/>
</dbReference>
<dbReference type="InterPro" id="IPR001789">
    <property type="entry name" value="Sig_transdc_resp-reg_receiver"/>
</dbReference>
<organism evidence="3 4">
    <name type="scientific">Deinococcus navajonensis</name>
    <dbReference type="NCBI Taxonomy" id="309884"/>
    <lineage>
        <taxon>Bacteria</taxon>
        <taxon>Thermotogati</taxon>
        <taxon>Deinococcota</taxon>
        <taxon>Deinococci</taxon>
        <taxon>Deinococcales</taxon>
        <taxon>Deinococcaceae</taxon>
        <taxon>Deinococcus</taxon>
    </lineage>
</organism>
<dbReference type="PANTHER" id="PTHR44520">
    <property type="entry name" value="RESPONSE REGULATOR RCP1-RELATED"/>
    <property type="match status" value="1"/>
</dbReference>
<dbReference type="InterPro" id="IPR052893">
    <property type="entry name" value="TCS_response_regulator"/>
</dbReference>
<dbReference type="PROSITE" id="PS50110">
    <property type="entry name" value="RESPONSE_REGULATORY"/>
    <property type="match status" value="1"/>
</dbReference>
<evidence type="ECO:0000256" key="1">
    <source>
        <dbReference type="PROSITE-ProRule" id="PRU00169"/>
    </source>
</evidence>
<keyword evidence="1" id="KW-0597">Phosphoprotein</keyword>
<protein>
    <submittedName>
        <fullName evidence="3">Response regulator</fullName>
    </submittedName>
</protein>
<feature type="modified residue" description="4-aspartylphosphate" evidence="1">
    <location>
        <position position="64"/>
    </location>
</feature>